<keyword evidence="3" id="KW-1185">Reference proteome</keyword>
<keyword evidence="1" id="KW-0732">Signal</keyword>
<protein>
    <submittedName>
        <fullName evidence="2">Oxidoreductase</fullName>
    </submittedName>
</protein>
<feature type="signal peptide" evidence="1">
    <location>
        <begin position="1"/>
        <end position="24"/>
    </location>
</feature>
<feature type="chain" id="PRO_5020729824" evidence="1">
    <location>
        <begin position="25"/>
        <end position="167"/>
    </location>
</feature>
<sequence>MNRRNLLGVCLGAVLGLAVSGGQAEEDSLVVLEVTHFDASKAVLSKRTMTMDELQAMPSAEFETSTIWTEGTHIFKGVWLADLAAFLSITEGEVYLSALNEYLVEFPVDEMERGGPLVAYERDGEPMSPRDKGPLWVVFPYDSDPKYQTESIYAQSIWQMDRIEVYH</sequence>
<evidence type="ECO:0000256" key="1">
    <source>
        <dbReference type="SAM" id="SignalP"/>
    </source>
</evidence>
<accession>A0A4S3MBR6</accession>
<dbReference type="SUPFAM" id="SSF56524">
    <property type="entry name" value="Oxidoreductase molybdopterin-binding domain"/>
    <property type="match status" value="1"/>
</dbReference>
<dbReference type="AlphaFoldDB" id="A0A4S3MBR6"/>
<dbReference type="RefSeq" id="WP_136338879.1">
    <property type="nucleotide sequence ID" value="NZ_SSMD01000003.1"/>
</dbReference>
<organism evidence="2 3">
    <name type="scientific">Thalassobius vesicularis</name>
    <dbReference type="NCBI Taxonomy" id="1294297"/>
    <lineage>
        <taxon>Bacteria</taxon>
        <taxon>Pseudomonadati</taxon>
        <taxon>Pseudomonadota</taxon>
        <taxon>Alphaproteobacteria</taxon>
        <taxon>Rhodobacterales</taxon>
        <taxon>Roseobacteraceae</taxon>
        <taxon>Thalassovita</taxon>
    </lineage>
</organism>
<evidence type="ECO:0000313" key="3">
    <source>
        <dbReference type="Proteomes" id="UP000306113"/>
    </source>
</evidence>
<proteinExistence type="predicted"/>
<dbReference type="Proteomes" id="UP000306113">
    <property type="component" value="Unassembled WGS sequence"/>
</dbReference>
<dbReference type="Gene3D" id="3.90.420.10">
    <property type="entry name" value="Oxidoreductase, molybdopterin-binding domain"/>
    <property type="match status" value="1"/>
</dbReference>
<dbReference type="EMBL" id="SSMD01000003">
    <property type="protein sequence ID" value="THD75023.1"/>
    <property type="molecule type" value="Genomic_DNA"/>
</dbReference>
<evidence type="ECO:0000313" key="2">
    <source>
        <dbReference type="EMBL" id="THD75023.1"/>
    </source>
</evidence>
<reference evidence="2 3" key="1">
    <citation type="submission" date="2019-04" db="EMBL/GenBank/DDBJ databases">
        <title>Draft genome sequence of Youngimonas vesicularis.</title>
        <authorList>
            <person name="Hameed A."/>
        </authorList>
    </citation>
    <scope>NUCLEOTIDE SEQUENCE [LARGE SCALE GENOMIC DNA]</scope>
    <source>
        <strain evidence="2 3">CC-AMW-E</strain>
    </source>
</reference>
<comment type="caution">
    <text evidence="2">The sequence shown here is derived from an EMBL/GenBank/DDBJ whole genome shotgun (WGS) entry which is preliminary data.</text>
</comment>
<name>A0A4S3MBR6_9RHOB</name>
<dbReference type="InterPro" id="IPR036374">
    <property type="entry name" value="OxRdtase_Mopterin-bd_sf"/>
</dbReference>
<dbReference type="OrthoDB" id="9798763at2"/>
<gene>
    <name evidence="2" type="ORF">E7681_08725</name>
</gene>